<dbReference type="Proteomes" id="UP000438345">
    <property type="component" value="Chromosome"/>
</dbReference>
<evidence type="ECO:0000313" key="1">
    <source>
        <dbReference type="EMBL" id="QGZ92038.1"/>
    </source>
</evidence>
<gene>
    <name evidence="1" type="ORF">GQR42_23525</name>
</gene>
<reference evidence="1 2" key="1">
    <citation type="submission" date="2019-12" db="EMBL/GenBank/DDBJ databases">
        <title>Complete genome sequence of Microcystis aeruginosa strain FD4.</title>
        <authorList>
            <person name="Urakawa H."/>
        </authorList>
    </citation>
    <scope>NUCLEOTIDE SEQUENCE [LARGE SCALE GENOMIC DNA]</scope>
    <source>
        <strain evidence="1 2">FD4</strain>
    </source>
</reference>
<organism evidence="1 2">
    <name type="scientific">Microcystis aeruginosa FD4</name>
    <dbReference type="NCBI Taxonomy" id="2686288"/>
    <lineage>
        <taxon>Bacteria</taxon>
        <taxon>Bacillati</taxon>
        <taxon>Cyanobacteriota</taxon>
        <taxon>Cyanophyceae</taxon>
        <taxon>Oscillatoriophycideae</taxon>
        <taxon>Chroococcales</taxon>
        <taxon>Microcystaceae</taxon>
        <taxon>Microcystis</taxon>
    </lineage>
</organism>
<evidence type="ECO:0000313" key="2">
    <source>
        <dbReference type="Proteomes" id="UP000438345"/>
    </source>
</evidence>
<dbReference type="EMBL" id="CP046973">
    <property type="protein sequence ID" value="QGZ92038.1"/>
    <property type="molecule type" value="Genomic_DNA"/>
</dbReference>
<dbReference type="AlphaFoldDB" id="A0A857D7X7"/>
<sequence length="79" mass="8536">MVLEDKSEEWLQYPEDYQTLGRDLAALGKVMTGNLGEVCQRISLQLRDAVRDVSSVEGENLGSTGDGFNGSGSGCRILV</sequence>
<accession>A0A857D7X7</accession>
<name>A0A857D7X7_MICAE</name>
<protein>
    <submittedName>
        <fullName evidence="1">Uncharacterized protein</fullName>
    </submittedName>
</protein>
<proteinExistence type="predicted"/>